<feature type="region of interest" description="Disordered" evidence="1">
    <location>
        <begin position="237"/>
        <end position="256"/>
    </location>
</feature>
<evidence type="ECO:0000259" key="3">
    <source>
        <dbReference type="Pfam" id="PF05193"/>
    </source>
</evidence>
<organism evidence="4 5">
    <name type="scientific">Nitrosomonas halophila</name>
    <dbReference type="NCBI Taxonomy" id="44576"/>
    <lineage>
        <taxon>Bacteria</taxon>
        <taxon>Pseudomonadati</taxon>
        <taxon>Pseudomonadota</taxon>
        <taxon>Betaproteobacteria</taxon>
        <taxon>Nitrosomonadales</taxon>
        <taxon>Nitrosomonadaceae</taxon>
        <taxon>Nitrosomonas</taxon>
    </lineage>
</organism>
<proteinExistence type="predicted"/>
<reference evidence="4 5" key="1">
    <citation type="submission" date="2016-10" db="EMBL/GenBank/DDBJ databases">
        <authorList>
            <person name="de Groot N.N."/>
        </authorList>
    </citation>
    <scope>NUCLEOTIDE SEQUENCE [LARGE SCALE GENOMIC DNA]</scope>
    <source>
        <strain evidence="4 5">Nm1</strain>
    </source>
</reference>
<evidence type="ECO:0000313" key="5">
    <source>
        <dbReference type="Proteomes" id="UP000198640"/>
    </source>
</evidence>
<dbReference type="SUPFAM" id="SSF63411">
    <property type="entry name" value="LuxS/MPP-like metallohydrolase"/>
    <property type="match status" value="2"/>
</dbReference>
<feature type="domain" description="Peptidase M16 C-terminal" evidence="3">
    <location>
        <begin position="191"/>
        <end position="366"/>
    </location>
</feature>
<dbReference type="RefSeq" id="WP_090415772.1">
    <property type="nucleotide sequence ID" value="NZ_FNOY01000091.1"/>
</dbReference>
<dbReference type="Gene3D" id="3.30.830.10">
    <property type="entry name" value="Metalloenzyme, LuxS/M16 peptidase-like"/>
    <property type="match status" value="2"/>
</dbReference>
<name>A0A1H3P9L6_9PROT</name>
<dbReference type="InterPro" id="IPR007863">
    <property type="entry name" value="Peptidase_M16_C"/>
</dbReference>
<dbReference type="Pfam" id="PF00675">
    <property type="entry name" value="Peptidase_M16"/>
    <property type="match status" value="1"/>
</dbReference>
<dbReference type="InterPro" id="IPR011249">
    <property type="entry name" value="Metalloenz_LuxS/M16"/>
</dbReference>
<dbReference type="PANTHER" id="PTHR11851:SF224">
    <property type="entry name" value="PROCESSING PROTEASE"/>
    <property type="match status" value="1"/>
</dbReference>
<keyword evidence="4" id="KW-0378">Hydrolase</keyword>
<dbReference type="Pfam" id="PF05193">
    <property type="entry name" value="Peptidase_M16_C"/>
    <property type="match status" value="1"/>
</dbReference>
<dbReference type="EMBL" id="FNOY01000091">
    <property type="protein sequence ID" value="SDY97633.1"/>
    <property type="molecule type" value="Genomic_DNA"/>
</dbReference>
<dbReference type="STRING" id="44576.SAMN05421881_10913"/>
<evidence type="ECO:0000256" key="1">
    <source>
        <dbReference type="SAM" id="MobiDB-lite"/>
    </source>
</evidence>
<dbReference type="InterPro" id="IPR011765">
    <property type="entry name" value="Pept_M16_N"/>
</dbReference>
<keyword evidence="5" id="KW-1185">Reference proteome</keyword>
<dbReference type="InterPro" id="IPR050361">
    <property type="entry name" value="MPP/UQCRC_Complex"/>
</dbReference>
<gene>
    <name evidence="4" type="ORF">SAMN05421881_10913</name>
</gene>
<dbReference type="OrthoDB" id="9811314at2"/>
<dbReference type="PANTHER" id="PTHR11851">
    <property type="entry name" value="METALLOPROTEASE"/>
    <property type="match status" value="1"/>
</dbReference>
<accession>A0A1H3P9L6</accession>
<dbReference type="GO" id="GO:0008233">
    <property type="term" value="F:peptidase activity"/>
    <property type="evidence" value="ECO:0007669"/>
    <property type="project" value="UniProtKB-KW"/>
</dbReference>
<evidence type="ECO:0000259" key="2">
    <source>
        <dbReference type="Pfam" id="PF00675"/>
    </source>
</evidence>
<dbReference type="GO" id="GO:0046872">
    <property type="term" value="F:metal ion binding"/>
    <property type="evidence" value="ECO:0007669"/>
    <property type="project" value="InterPro"/>
</dbReference>
<dbReference type="AlphaFoldDB" id="A0A1H3P9L6"/>
<feature type="domain" description="Peptidase M16 N-terminal" evidence="2">
    <location>
        <begin position="43"/>
        <end position="178"/>
    </location>
</feature>
<protein>
    <submittedName>
        <fullName evidence="4">Zinc protease</fullName>
    </submittedName>
</protein>
<keyword evidence="4" id="KW-0645">Protease</keyword>
<sequence>MRFLQLVVILWIGLYAQGALAFLPIQHWQTANGVRVYFVENHDLPILDISIDFPAGSSTDTPKTSGRALLAQRLLTLGAGGMPEDRIAETLADVGAQLGGQFDRDRAGLSLRTLSSQPERDQALDVLTRVVQHPEFPEPVVDRERTRLIAALKEADTKPEVIADRALMQMLYGTHPYGLRESGEPETLAALTRQDLADFYRHRYTASQAVIAIIGDIQRGEAARIAESLTKALPAGKAPAKLPPVKAPAPRTQKIDHPATQSHIQLAYPGLTRDDPDYFPLLVGNYILGGGGFVSRLMEEIRQARGLAYGVRSAFSPFKEQGPFEISLQTKKEQAEQALQLTRQVLREFVEQGPTEQELQAAQQNLVGGFPLRIDSNRKILGYLGMIGFYQLPLTYLEDYVKAVEKVTLAQIKDAFQRRIDPAGMVTVVVGVAD</sequence>
<dbReference type="Proteomes" id="UP000198640">
    <property type="component" value="Unassembled WGS sequence"/>
</dbReference>
<dbReference type="GO" id="GO:0006508">
    <property type="term" value="P:proteolysis"/>
    <property type="evidence" value="ECO:0007669"/>
    <property type="project" value="UniProtKB-KW"/>
</dbReference>
<evidence type="ECO:0000313" key="4">
    <source>
        <dbReference type="EMBL" id="SDY97633.1"/>
    </source>
</evidence>